<comment type="caution">
    <text evidence="1">The sequence shown here is derived from an EMBL/GenBank/DDBJ whole genome shotgun (WGS) entry which is preliminary data.</text>
</comment>
<accession>A0AAJ0DIG4</accession>
<dbReference type="AlphaFoldDB" id="A0AAJ0DIG4"/>
<proteinExistence type="predicted"/>
<gene>
    <name evidence="1" type="ORF">LTR09_007900</name>
</gene>
<reference evidence="1" key="1">
    <citation type="submission" date="2023-04" db="EMBL/GenBank/DDBJ databases">
        <title>Black Yeasts Isolated from many extreme environments.</title>
        <authorList>
            <person name="Coleine C."/>
            <person name="Stajich J.E."/>
            <person name="Selbmann L."/>
        </authorList>
    </citation>
    <scope>NUCLEOTIDE SEQUENCE</scope>
    <source>
        <strain evidence="1">CCFEE 5312</strain>
    </source>
</reference>
<sequence>MADSVRDCLAVNNVEEFTFLELWHTPIAQRETRVQQVVEAHLMLALCFLVSELCTWAELDIELGRKQAAHLAERILQSPHVQTHDSTLDHSATPTQWTVENLARMSFEGYKSDVYRGVGTWPSIGPPPRGIGLAGARATFLKACIVKELSNHLGLPQLGVHCEEIKDEIARGVGGCFNTADAYHEAGNLLHGCSTTFLLDIFDPEMVGTRTISWQEVYRLGKKWGYFSIAGGRLTPTRAVELVWHLPVSRVSIDSGGSE</sequence>
<keyword evidence="2" id="KW-1185">Reference proteome</keyword>
<name>A0AAJ0DIG4_9PEZI</name>
<dbReference type="EMBL" id="JAWDJX010000029">
    <property type="protein sequence ID" value="KAK3050824.1"/>
    <property type="molecule type" value="Genomic_DNA"/>
</dbReference>
<protein>
    <submittedName>
        <fullName evidence="1">Uncharacterized protein</fullName>
    </submittedName>
</protein>
<evidence type="ECO:0000313" key="2">
    <source>
        <dbReference type="Proteomes" id="UP001271007"/>
    </source>
</evidence>
<dbReference type="Proteomes" id="UP001271007">
    <property type="component" value="Unassembled WGS sequence"/>
</dbReference>
<evidence type="ECO:0000313" key="1">
    <source>
        <dbReference type="EMBL" id="KAK3050824.1"/>
    </source>
</evidence>
<organism evidence="1 2">
    <name type="scientific">Extremus antarcticus</name>
    <dbReference type="NCBI Taxonomy" id="702011"/>
    <lineage>
        <taxon>Eukaryota</taxon>
        <taxon>Fungi</taxon>
        <taxon>Dikarya</taxon>
        <taxon>Ascomycota</taxon>
        <taxon>Pezizomycotina</taxon>
        <taxon>Dothideomycetes</taxon>
        <taxon>Dothideomycetidae</taxon>
        <taxon>Mycosphaerellales</taxon>
        <taxon>Extremaceae</taxon>
        <taxon>Extremus</taxon>
    </lineage>
</organism>